<accession>A0A1Z4LVQ9</accession>
<gene>
    <name evidence="1" type="primary">aroK_2</name>
    <name evidence="1" type="ORF">NIES267_48390</name>
</gene>
<dbReference type="Gene3D" id="3.40.50.300">
    <property type="entry name" value="P-loop containing nucleotide triphosphate hydrolases"/>
    <property type="match status" value="2"/>
</dbReference>
<dbReference type="InterPro" id="IPR031322">
    <property type="entry name" value="Shikimate/glucono_kinase"/>
</dbReference>
<dbReference type="OrthoDB" id="484214at2"/>
<reference evidence="1 2" key="1">
    <citation type="submission" date="2017-06" db="EMBL/GenBank/DDBJ databases">
        <title>Genome sequencing of cyanobaciteial culture collection at National Institute for Environmental Studies (NIES).</title>
        <authorList>
            <person name="Hirose Y."/>
            <person name="Shimura Y."/>
            <person name="Fujisawa T."/>
            <person name="Nakamura Y."/>
            <person name="Kawachi M."/>
        </authorList>
    </citation>
    <scope>NUCLEOTIDE SEQUENCE [LARGE SCALE GENOMIC DNA]</scope>
    <source>
        <strain evidence="1 2">NIES-267</strain>
    </source>
</reference>
<dbReference type="SUPFAM" id="SSF52540">
    <property type="entry name" value="P-loop containing nucleoside triphosphate hydrolases"/>
    <property type="match status" value="2"/>
</dbReference>
<dbReference type="EC" id="2.7.1.71" evidence="1"/>
<dbReference type="Proteomes" id="UP000218418">
    <property type="component" value="Chromosome"/>
</dbReference>
<dbReference type="Pfam" id="PF01202">
    <property type="entry name" value="SKI"/>
    <property type="match status" value="1"/>
</dbReference>
<proteinExistence type="predicted"/>
<dbReference type="AlphaFoldDB" id="A0A1Z4LVQ9"/>
<sequence length="361" mass="41504">MKLPIVLIGSSNTYKTSVGKLIAEQLDLPFISLADISEQYYLKIGFSKTQQEQAWEENGADGFYRYIQPFNAYAIEKVVSEHQESVIEFAPEESVYDNDQLLEKIERILQPLTHVILLLYSSDIEESLRVIEESNTAIVNGMPINEHFVRYHSNHDLANYVVYTKDKTPEQTCEDVLSKVNPSDSDIILIGPEGTGKSTIGKLLSQKLNLPQVSMDEIRWEYYKEIGWDADTQKQIREQKGFAGVYRYWKRFLIYSLERLLSEYSNCVIDFGAGNSVYEDDGEFTRARELLSPYKNVVLLLPSPDLDESVEILKQRNKLTINSVEINRFFITHPSNQKLAKQVIYTKGKTPEEIKEEILCS</sequence>
<dbReference type="InterPro" id="IPR027417">
    <property type="entry name" value="P-loop_NTPase"/>
</dbReference>
<protein>
    <submittedName>
        <fullName evidence="1">Shikimate kinase</fullName>
        <ecNumber evidence="1">2.7.1.71</ecNumber>
    </submittedName>
</protein>
<dbReference type="EMBL" id="AP018227">
    <property type="protein sequence ID" value="BAY85339.1"/>
    <property type="molecule type" value="Genomic_DNA"/>
</dbReference>
<keyword evidence="1" id="KW-0418">Kinase</keyword>
<dbReference type="GO" id="GO:0004765">
    <property type="term" value="F:shikimate kinase activity"/>
    <property type="evidence" value="ECO:0007669"/>
    <property type="project" value="UniProtKB-EC"/>
</dbReference>
<organism evidence="1 2">
    <name type="scientific">Calothrix parasitica NIES-267</name>
    <dbReference type="NCBI Taxonomy" id="1973488"/>
    <lineage>
        <taxon>Bacteria</taxon>
        <taxon>Bacillati</taxon>
        <taxon>Cyanobacteriota</taxon>
        <taxon>Cyanophyceae</taxon>
        <taxon>Nostocales</taxon>
        <taxon>Calotrichaceae</taxon>
        <taxon>Calothrix</taxon>
    </lineage>
</organism>
<evidence type="ECO:0000313" key="1">
    <source>
        <dbReference type="EMBL" id="BAY85339.1"/>
    </source>
</evidence>
<keyword evidence="2" id="KW-1185">Reference proteome</keyword>
<name>A0A1Z4LVQ9_9CYAN</name>
<evidence type="ECO:0000313" key="2">
    <source>
        <dbReference type="Proteomes" id="UP000218418"/>
    </source>
</evidence>
<keyword evidence="1" id="KW-0808">Transferase</keyword>